<dbReference type="PANTHER" id="PTHR31050">
    <property type="entry name" value="OS08G0413200 PROTEIN"/>
    <property type="match status" value="1"/>
</dbReference>
<evidence type="ECO:0000313" key="1">
    <source>
        <dbReference type="EMBL" id="WOL01962.1"/>
    </source>
</evidence>
<proteinExistence type="predicted"/>
<organism evidence="1 2">
    <name type="scientific">Canna indica</name>
    <name type="common">Indian-shot</name>
    <dbReference type="NCBI Taxonomy" id="4628"/>
    <lineage>
        <taxon>Eukaryota</taxon>
        <taxon>Viridiplantae</taxon>
        <taxon>Streptophyta</taxon>
        <taxon>Embryophyta</taxon>
        <taxon>Tracheophyta</taxon>
        <taxon>Spermatophyta</taxon>
        <taxon>Magnoliopsida</taxon>
        <taxon>Liliopsida</taxon>
        <taxon>Zingiberales</taxon>
        <taxon>Cannaceae</taxon>
        <taxon>Canna</taxon>
    </lineage>
</organism>
<accession>A0AAQ3K500</accession>
<dbReference type="Proteomes" id="UP001327560">
    <property type="component" value="Chromosome 3"/>
</dbReference>
<sequence length="94" mass="10926">MFHDQAHDIPPLMLRKVYWDLHQSEHDNFTLVEASGISEALRSRLSALYSPSTKVKNDGIVVVGRWYIPFVFVKEEMSLSEQVKHSAYYEITLE</sequence>
<name>A0AAQ3K500_9LILI</name>
<dbReference type="AlphaFoldDB" id="A0AAQ3K500"/>
<evidence type="ECO:0000313" key="2">
    <source>
        <dbReference type="Proteomes" id="UP001327560"/>
    </source>
</evidence>
<dbReference type="PANTHER" id="PTHR31050:SF3">
    <property type="entry name" value="OS08G0412800 PROTEIN"/>
    <property type="match status" value="1"/>
</dbReference>
<dbReference type="EMBL" id="CP136892">
    <property type="protein sequence ID" value="WOL01962.1"/>
    <property type="molecule type" value="Genomic_DNA"/>
</dbReference>
<keyword evidence="2" id="KW-1185">Reference proteome</keyword>
<gene>
    <name evidence="1" type="ORF">Cni_G10681</name>
</gene>
<protein>
    <submittedName>
        <fullName evidence="1">Uncharacterized protein</fullName>
    </submittedName>
</protein>
<reference evidence="1 2" key="1">
    <citation type="submission" date="2023-10" db="EMBL/GenBank/DDBJ databases">
        <title>Chromosome-scale genome assembly provides insights into flower coloration mechanisms of Canna indica.</title>
        <authorList>
            <person name="Li C."/>
        </authorList>
    </citation>
    <scope>NUCLEOTIDE SEQUENCE [LARGE SCALE GENOMIC DNA]</scope>
    <source>
        <tissue evidence="1">Flower</tissue>
    </source>
</reference>